<accession>A0AAQ3UNL3</accession>
<gene>
    <name evidence="1" type="ORF">U9M48_039252</name>
</gene>
<organism evidence="1 2">
    <name type="scientific">Paspalum notatum var. saurae</name>
    <dbReference type="NCBI Taxonomy" id="547442"/>
    <lineage>
        <taxon>Eukaryota</taxon>
        <taxon>Viridiplantae</taxon>
        <taxon>Streptophyta</taxon>
        <taxon>Embryophyta</taxon>
        <taxon>Tracheophyta</taxon>
        <taxon>Spermatophyta</taxon>
        <taxon>Magnoliopsida</taxon>
        <taxon>Liliopsida</taxon>
        <taxon>Poales</taxon>
        <taxon>Poaceae</taxon>
        <taxon>PACMAD clade</taxon>
        <taxon>Panicoideae</taxon>
        <taxon>Andropogonodae</taxon>
        <taxon>Paspaleae</taxon>
        <taxon>Paspalinae</taxon>
        <taxon>Paspalum</taxon>
    </lineage>
</organism>
<reference evidence="1 2" key="1">
    <citation type="submission" date="2024-02" db="EMBL/GenBank/DDBJ databases">
        <title>High-quality chromosome-scale genome assembly of Pensacola bahiagrass (Paspalum notatum Flugge var. saurae).</title>
        <authorList>
            <person name="Vega J.M."/>
            <person name="Podio M."/>
            <person name="Orjuela J."/>
            <person name="Siena L.A."/>
            <person name="Pessino S.C."/>
            <person name="Combes M.C."/>
            <person name="Mariac C."/>
            <person name="Albertini E."/>
            <person name="Pupilli F."/>
            <person name="Ortiz J.P.A."/>
            <person name="Leblanc O."/>
        </authorList>
    </citation>
    <scope>NUCLEOTIDE SEQUENCE [LARGE SCALE GENOMIC DNA]</scope>
    <source>
        <strain evidence="1">R1</strain>
        <tissue evidence="1">Leaf</tissue>
    </source>
</reference>
<name>A0AAQ3UNL3_PASNO</name>
<dbReference type="AlphaFoldDB" id="A0AAQ3UNL3"/>
<keyword evidence="2" id="KW-1185">Reference proteome</keyword>
<dbReference type="Proteomes" id="UP001341281">
    <property type="component" value="Chromosome 09"/>
</dbReference>
<dbReference type="EMBL" id="CP144753">
    <property type="protein sequence ID" value="WVZ93257.1"/>
    <property type="molecule type" value="Genomic_DNA"/>
</dbReference>
<evidence type="ECO:0000313" key="2">
    <source>
        <dbReference type="Proteomes" id="UP001341281"/>
    </source>
</evidence>
<sequence length="63" mass="7362">MQVSVLSTQILEINVRHNSQYQQEQDALALFVRCNHHLQNVIFGQALLRDESADSFMWLFKSI</sequence>
<protein>
    <submittedName>
        <fullName evidence="1">Uncharacterized protein</fullName>
    </submittedName>
</protein>
<evidence type="ECO:0000313" key="1">
    <source>
        <dbReference type="EMBL" id="WVZ93257.1"/>
    </source>
</evidence>
<proteinExistence type="predicted"/>